<evidence type="ECO:0000313" key="5">
    <source>
        <dbReference type="Proteomes" id="UP000468990"/>
    </source>
</evidence>
<dbReference type="OrthoDB" id="1365691at2"/>
<keyword evidence="1" id="KW-0472">Membrane</keyword>
<organism evidence="3 4">
    <name type="scientific">Flavobacterium resistens</name>
    <dbReference type="NCBI Taxonomy" id="443612"/>
    <lineage>
        <taxon>Bacteria</taxon>
        <taxon>Pseudomonadati</taxon>
        <taxon>Bacteroidota</taxon>
        <taxon>Flavobacteriia</taxon>
        <taxon>Flavobacteriales</taxon>
        <taxon>Flavobacteriaceae</taxon>
        <taxon>Flavobacterium</taxon>
    </lineage>
</organism>
<sequence>MHYKNIKKILSTFGILIFFLPFFQMCSDETLKSRPAIFKNQSDSQDQLEKNAAFDKAKKNATLTGYNLALDFEISPLSIFTVIMFLNFIIWVFTLRNFEISMLTFLNMLLSLIALIVLCFTIPFGQLRYGIFLFQLNSLLLFYFVWKEE</sequence>
<evidence type="ECO:0000313" key="3">
    <source>
        <dbReference type="EMBL" id="SMO87838.1"/>
    </source>
</evidence>
<feature type="transmembrane region" description="Helical" evidence="1">
    <location>
        <begin position="74"/>
        <end position="93"/>
    </location>
</feature>
<name>A0A521EV59_9FLAO</name>
<feature type="transmembrane region" description="Helical" evidence="1">
    <location>
        <begin position="105"/>
        <end position="123"/>
    </location>
</feature>
<evidence type="ECO:0000313" key="2">
    <source>
        <dbReference type="EMBL" id="MRX68057.1"/>
    </source>
</evidence>
<dbReference type="EMBL" id="FXTA01000005">
    <property type="protein sequence ID" value="SMO87838.1"/>
    <property type="molecule type" value="Genomic_DNA"/>
</dbReference>
<dbReference type="Proteomes" id="UP000468990">
    <property type="component" value="Unassembled WGS sequence"/>
</dbReference>
<keyword evidence="1" id="KW-1133">Transmembrane helix</keyword>
<feature type="transmembrane region" description="Helical" evidence="1">
    <location>
        <begin position="129"/>
        <end position="146"/>
    </location>
</feature>
<evidence type="ECO:0000313" key="4">
    <source>
        <dbReference type="Proteomes" id="UP000317289"/>
    </source>
</evidence>
<accession>A0A521EV59</accession>
<dbReference type="RefSeq" id="WP_142452060.1">
    <property type="nucleotide sequence ID" value="NZ_FXTA01000005.1"/>
</dbReference>
<evidence type="ECO:0000256" key="1">
    <source>
        <dbReference type="SAM" id="Phobius"/>
    </source>
</evidence>
<keyword evidence="5" id="KW-1185">Reference proteome</keyword>
<dbReference type="AlphaFoldDB" id="A0A521EV59"/>
<gene>
    <name evidence="2" type="ORF">GJU42_08785</name>
    <name evidence="3" type="ORF">SAMN06265349_105434</name>
</gene>
<keyword evidence="1" id="KW-0812">Transmembrane</keyword>
<reference evidence="2 5" key="2">
    <citation type="submission" date="2019-11" db="EMBL/GenBank/DDBJ databases">
        <title>Flavobacterium resistens genome.</title>
        <authorList>
            <person name="Wilson V.M."/>
            <person name="Newman J.D."/>
        </authorList>
    </citation>
    <scope>NUCLEOTIDE SEQUENCE [LARGE SCALE GENOMIC DNA]</scope>
    <source>
        <strain evidence="2 5">DSM 19382</strain>
    </source>
</reference>
<dbReference type="Proteomes" id="UP000317289">
    <property type="component" value="Unassembled WGS sequence"/>
</dbReference>
<protein>
    <submittedName>
        <fullName evidence="3">Uncharacterized protein</fullName>
    </submittedName>
</protein>
<proteinExistence type="predicted"/>
<reference evidence="3 4" key="1">
    <citation type="submission" date="2017-05" db="EMBL/GenBank/DDBJ databases">
        <authorList>
            <person name="Varghese N."/>
            <person name="Submissions S."/>
        </authorList>
    </citation>
    <scope>NUCLEOTIDE SEQUENCE [LARGE SCALE GENOMIC DNA]</scope>
    <source>
        <strain evidence="3 4">DSM 19382</strain>
    </source>
</reference>
<dbReference type="EMBL" id="WKKG01000003">
    <property type="protein sequence ID" value="MRX68057.1"/>
    <property type="molecule type" value="Genomic_DNA"/>
</dbReference>